<evidence type="ECO:0000256" key="3">
    <source>
        <dbReference type="ARBA" id="ARBA00023125"/>
    </source>
</evidence>
<dbReference type="Gene3D" id="3.40.190.10">
    <property type="entry name" value="Periplasmic binding protein-like II"/>
    <property type="match status" value="2"/>
</dbReference>
<keyword evidence="7" id="KW-1185">Reference proteome</keyword>
<dbReference type="InterPro" id="IPR036388">
    <property type="entry name" value="WH-like_DNA-bd_sf"/>
</dbReference>
<dbReference type="InterPro" id="IPR000847">
    <property type="entry name" value="LysR_HTH_N"/>
</dbReference>
<comment type="caution">
    <text evidence="6">The sequence shown here is derived from an EMBL/GenBank/DDBJ whole genome shotgun (WGS) entry which is preliminary data.</text>
</comment>
<dbReference type="Gene3D" id="1.10.10.10">
    <property type="entry name" value="Winged helix-like DNA-binding domain superfamily/Winged helix DNA-binding domain"/>
    <property type="match status" value="1"/>
</dbReference>
<dbReference type="Pfam" id="PF03466">
    <property type="entry name" value="LysR_substrate"/>
    <property type="match status" value="1"/>
</dbReference>
<dbReference type="PANTHER" id="PTHR30537">
    <property type="entry name" value="HTH-TYPE TRANSCRIPTIONAL REGULATOR"/>
    <property type="match status" value="1"/>
</dbReference>
<dbReference type="SUPFAM" id="SSF46785">
    <property type="entry name" value="Winged helix' DNA-binding domain"/>
    <property type="match status" value="1"/>
</dbReference>
<proteinExistence type="inferred from homology"/>
<sequence length="326" mass="36235">MKSTLAELLAFATIADTGSMTKAAERLLLSTPVISRILRRLENKLDATLIRRTTRRLELTEEGAIFLEQARSIIESVEFVEAQIALRREVPAGLLRVSAAGPFMQHLIVPLITDFHAAYPGIEIELSTCNEIVDLMEERTDVAIQVGELRDSSVHARRLGSSRLRILASPSYLTEHGEPERVADLSMHAQLGFSQTETLNHWPLCHSRGDSFLIKPVLRASNDETLLALAVAGAGIVCLADYMTNAFRARNELVEILADSTADCYQPVYAIYFRNTKLSSWMTRFLDCVSSQLRKCDQIDQKEHVTRSQLTLMARGLSVAVPISAP</sequence>
<dbReference type="RefSeq" id="WP_153141648.1">
    <property type="nucleotide sequence ID" value="NZ_JAQQFH010000042.1"/>
</dbReference>
<evidence type="ECO:0000256" key="4">
    <source>
        <dbReference type="ARBA" id="ARBA00023163"/>
    </source>
</evidence>
<dbReference type="PROSITE" id="PS50931">
    <property type="entry name" value="HTH_LYSR"/>
    <property type="match status" value="1"/>
</dbReference>
<reference evidence="6 7" key="1">
    <citation type="journal article" date="2024" name="Chem. Sci.">
        <title>Discovery of megapolipeptins by genome mining of a Burkholderiales bacteria collection.</title>
        <authorList>
            <person name="Paulo B.S."/>
            <person name="Recchia M.J.J."/>
            <person name="Lee S."/>
            <person name="Fergusson C.H."/>
            <person name="Romanowski S.B."/>
            <person name="Hernandez A."/>
            <person name="Krull N."/>
            <person name="Liu D.Y."/>
            <person name="Cavanagh H."/>
            <person name="Bos A."/>
            <person name="Gray C.A."/>
            <person name="Murphy B.T."/>
            <person name="Linington R.G."/>
            <person name="Eustaquio A.S."/>
        </authorList>
    </citation>
    <scope>NUCLEOTIDE SEQUENCE [LARGE SCALE GENOMIC DNA]</scope>
    <source>
        <strain evidence="6 7">RL16-012-BIC-B</strain>
    </source>
</reference>
<keyword evidence="4" id="KW-0804">Transcription</keyword>
<evidence type="ECO:0000313" key="6">
    <source>
        <dbReference type="EMBL" id="MFL9888176.1"/>
    </source>
</evidence>
<evidence type="ECO:0000256" key="1">
    <source>
        <dbReference type="ARBA" id="ARBA00009437"/>
    </source>
</evidence>
<name>A0ABW8ZZL7_9BURK</name>
<keyword evidence="2" id="KW-0805">Transcription regulation</keyword>
<protein>
    <submittedName>
        <fullName evidence="6">LysR family transcriptional regulator</fullName>
    </submittedName>
</protein>
<dbReference type="InterPro" id="IPR036390">
    <property type="entry name" value="WH_DNA-bd_sf"/>
</dbReference>
<dbReference type="InterPro" id="IPR005119">
    <property type="entry name" value="LysR_subst-bd"/>
</dbReference>
<dbReference type="Pfam" id="PF00126">
    <property type="entry name" value="HTH_1"/>
    <property type="match status" value="1"/>
</dbReference>
<evidence type="ECO:0000256" key="2">
    <source>
        <dbReference type="ARBA" id="ARBA00023015"/>
    </source>
</evidence>
<evidence type="ECO:0000259" key="5">
    <source>
        <dbReference type="PROSITE" id="PS50931"/>
    </source>
</evidence>
<organism evidence="6 7">
    <name type="scientific">Paraburkholderia agricolaris</name>
    <dbReference type="NCBI Taxonomy" id="2152888"/>
    <lineage>
        <taxon>Bacteria</taxon>
        <taxon>Pseudomonadati</taxon>
        <taxon>Pseudomonadota</taxon>
        <taxon>Betaproteobacteria</taxon>
        <taxon>Burkholderiales</taxon>
        <taxon>Burkholderiaceae</taxon>
        <taxon>Paraburkholderia</taxon>
    </lineage>
</organism>
<evidence type="ECO:0000313" key="7">
    <source>
        <dbReference type="Proteomes" id="UP001629249"/>
    </source>
</evidence>
<accession>A0ABW8ZZL7</accession>
<dbReference type="InterPro" id="IPR058163">
    <property type="entry name" value="LysR-type_TF_proteobact-type"/>
</dbReference>
<dbReference type="EMBL" id="JAQQFN010000036">
    <property type="protein sequence ID" value="MFL9888176.1"/>
    <property type="molecule type" value="Genomic_DNA"/>
</dbReference>
<dbReference type="Proteomes" id="UP001629249">
    <property type="component" value="Unassembled WGS sequence"/>
</dbReference>
<dbReference type="SUPFAM" id="SSF53850">
    <property type="entry name" value="Periplasmic binding protein-like II"/>
    <property type="match status" value="1"/>
</dbReference>
<dbReference type="PANTHER" id="PTHR30537:SF20">
    <property type="entry name" value="TRANSCRIPTIONAL REGULATORY PROTEIN"/>
    <property type="match status" value="1"/>
</dbReference>
<gene>
    <name evidence="6" type="ORF">PQR66_34480</name>
</gene>
<keyword evidence="3" id="KW-0238">DNA-binding</keyword>
<comment type="similarity">
    <text evidence="1">Belongs to the LysR transcriptional regulatory family.</text>
</comment>
<feature type="domain" description="HTH lysR-type" evidence="5">
    <location>
        <begin position="1"/>
        <end position="60"/>
    </location>
</feature>